<gene>
    <name evidence="1" type="ORF">KC19_9G043700</name>
</gene>
<comment type="caution">
    <text evidence="1">The sequence shown here is derived from an EMBL/GenBank/DDBJ whole genome shotgun (WGS) entry which is preliminary data.</text>
</comment>
<reference evidence="1" key="1">
    <citation type="submission" date="2020-06" db="EMBL/GenBank/DDBJ databases">
        <title>WGS assembly of Ceratodon purpureus strain R40.</title>
        <authorList>
            <person name="Carey S.B."/>
            <person name="Jenkins J."/>
            <person name="Shu S."/>
            <person name="Lovell J.T."/>
            <person name="Sreedasyam A."/>
            <person name="Maumus F."/>
            <person name="Tiley G.P."/>
            <person name="Fernandez-Pozo N."/>
            <person name="Barry K."/>
            <person name="Chen C."/>
            <person name="Wang M."/>
            <person name="Lipzen A."/>
            <person name="Daum C."/>
            <person name="Saski C.A."/>
            <person name="Payton A.C."/>
            <person name="Mcbreen J.C."/>
            <person name="Conrad R.E."/>
            <person name="Kollar L.M."/>
            <person name="Olsson S."/>
            <person name="Huttunen S."/>
            <person name="Landis J.B."/>
            <person name="Wickett N.J."/>
            <person name="Johnson M.G."/>
            <person name="Rensing S.A."/>
            <person name="Grimwood J."/>
            <person name="Schmutz J."/>
            <person name="Mcdaniel S.F."/>
        </authorList>
    </citation>
    <scope>NUCLEOTIDE SEQUENCE</scope>
    <source>
        <strain evidence="1">R40</strain>
    </source>
</reference>
<dbReference type="EMBL" id="CM026430">
    <property type="protein sequence ID" value="KAG0561184.1"/>
    <property type="molecule type" value="Genomic_DNA"/>
</dbReference>
<dbReference type="AlphaFoldDB" id="A0A8T0GSQ5"/>
<name>A0A8T0GSQ5_CERPU</name>
<evidence type="ECO:0000313" key="1">
    <source>
        <dbReference type="EMBL" id="KAG0561184.1"/>
    </source>
</evidence>
<dbReference type="Proteomes" id="UP000822688">
    <property type="component" value="Chromosome 9"/>
</dbReference>
<accession>A0A8T0GSQ5</accession>
<keyword evidence="2" id="KW-1185">Reference proteome</keyword>
<proteinExistence type="predicted"/>
<organism evidence="1 2">
    <name type="scientific">Ceratodon purpureus</name>
    <name type="common">Fire moss</name>
    <name type="synonym">Dicranum purpureum</name>
    <dbReference type="NCBI Taxonomy" id="3225"/>
    <lineage>
        <taxon>Eukaryota</taxon>
        <taxon>Viridiplantae</taxon>
        <taxon>Streptophyta</taxon>
        <taxon>Embryophyta</taxon>
        <taxon>Bryophyta</taxon>
        <taxon>Bryophytina</taxon>
        <taxon>Bryopsida</taxon>
        <taxon>Dicranidae</taxon>
        <taxon>Pseudoditrichales</taxon>
        <taxon>Ditrichaceae</taxon>
        <taxon>Ceratodon</taxon>
    </lineage>
</organism>
<evidence type="ECO:0000313" key="2">
    <source>
        <dbReference type="Proteomes" id="UP000822688"/>
    </source>
</evidence>
<protein>
    <submittedName>
        <fullName evidence="1">Uncharacterized protein</fullName>
    </submittedName>
</protein>
<sequence>MVSGVRVVLDQIVSEDIASSSPPPETFQLAGWRRSCTCFQGPDCVSRDEQGVD</sequence>